<feature type="domain" description="SRCR" evidence="13">
    <location>
        <begin position="139"/>
        <end position="243"/>
    </location>
</feature>
<dbReference type="Pfam" id="PF00530">
    <property type="entry name" value="SRCR"/>
    <property type="match status" value="4"/>
</dbReference>
<evidence type="ECO:0000256" key="1">
    <source>
        <dbReference type="ARBA" id="ARBA00004167"/>
    </source>
</evidence>
<feature type="domain" description="SRCR" evidence="13">
    <location>
        <begin position="29"/>
        <end position="132"/>
    </location>
</feature>
<dbReference type="STRING" id="7574.A0A1S3JSL6"/>
<keyword evidence="4" id="KW-0677">Repeat</keyword>
<evidence type="ECO:0000313" key="14">
    <source>
        <dbReference type="Proteomes" id="UP000085678"/>
    </source>
</evidence>
<keyword evidence="2 11" id="KW-0812">Transmembrane</keyword>
<dbReference type="FunFam" id="3.10.250.10:FF:000007">
    <property type="entry name" value="Soluble scavenger receptor cysteine-rich domain-containing protein SSC5D"/>
    <property type="match status" value="1"/>
</dbReference>
<comment type="subcellular location">
    <subcellularLocation>
        <location evidence="1">Membrane</location>
        <topology evidence="1">Single-pass membrane protein</topology>
    </subcellularLocation>
</comment>
<dbReference type="SUPFAM" id="SSF56487">
    <property type="entry name" value="SRCR-like"/>
    <property type="match status" value="4"/>
</dbReference>
<evidence type="ECO:0000256" key="10">
    <source>
        <dbReference type="PROSITE-ProRule" id="PRU00196"/>
    </source>
</evidence>
<feature type="disulfide bond" evidence="10">
    <location>
        <begin position="428"/>
        <end position="438"/>
    </location>
</feature>
<feature type="disulfide bond" evidence="10">
    <location>
        <begin position="317"/>
        <end position="327"/>
    </location>
</feature>
<sequence>MWRLNTGFLLFLIILLCPEDGQGKSNGEIRLQDGDTQYQGRVEIYHSGEWRRVCEEGWGLNEAKVACKQLGNEDAHVAKISYSPRGTGSFWLSDLNCTGTEEGLYNCSSPGWGNVSSACDTGDYDDAGVICKTPSDGVLRLINTSNAYEGRLEIFLAGRWGRVCDYGWRLTSADVACKQLGFTGAHTPVVNTSPRGTGFFWIQNIDCQGSETSLADCSHDGVGEINSRFCVETSSNDAGVLCKGPNDGEVRLTGGNQYQGRVEIFYAGSWGIVCKVYWYTYEGQVLCRQLGFSGALQSWSDFVSRTGPRVMLDEIYCDGTESRLDNCSHGVIGYPNSFGCTGAYPHEIRAWCEAPDDGQLRLLDGNGYNSGRVEIKFAGEWRRVCDDGWGINDTAVVCRQLGYSGYVRSVRSWTPKGSGFFWLFKTGCLGTESNLTDCRYGRVGAIYSRSCDSNSYNDAGVYCQGYLPGVIPTSTTTRTTTTTVTSGPTCYSCSGTSGTSCSTSVTCSYGYVCHTTASAYESYNLFYSSSTIAYSYSRGCRSQSLCTSQELQGNTCTGTGTSKVCRQCCTSNFCNSGTLDTSQTSTNNKGFATGSAWFNVLCVLLLIVFAMN</sequence>
<dbReference type="FunFam" id="3.10.250.10:FF:000001">
    <property type="entry name" value="Lysyl oxidase 4 isoform X1"/>
    <property type="match status" value="1"/>
</dbReference>
<keyword evidence="14" id="KW-1185">Reference proteome</keyword>
<dbReference type="GO" id="GO:0016020">
    <property type="term" value="C:membrane"/>
    <property type="evidence" value="ECO:0007669"/>
    <property type="project" value="UniProtKB-SubCell"/>
</dbReference>
<dbReference type="PANTHER" id="PTHR19331:SF465">
    <property type="entry name" value="EGG PEPTIDE SPERACT RECEPTOR"/>
    <property type="match status" value="1"/>
</dbReference>
<reference evidence="15" key="1">
    <citation type="submission" date="2025-08" db="UniProtKB">
        <authorList>
            <consortium name="RefSeq"/>
        </authorList>
    </citation>
    <scope>IDENTIFICATION</scope>
    <source>
        <tissue evidence="15">Gonads</tissue>
    </source>
</reference>
<dbReference type="AlphaFoldDB" id="A0A1S3JSL6"/>
<keyword evidence="5 11" id="KW-1133">Transmembrane helix</keyword>
<dbReference type="Gene3D" id="3.10.250.10">
    <property type="entry name" value="SRCR-like domain"/>
    <property type="match status" value="4"/>
</dbReference>
<evidence type="ECO:0000256" key="7">
    <source>
        <dbReference type="ARBA" id="ARBA00023157"/>
    </source>
</evidence>
<evidence type="ECO:0000259" key="13">
    <source>
        <dbReference type="PROSITE" id="PS50287"/>
    </source>
</evidence>
<evidence type="ECO:0000256" key="9">
    <source>
        <dbReference type="ARBA" id="ARBA00023180"/>
    </source>
</evidence>
<dbReference type="GeneID" id="106175593"/>
<gene>
    <name evidence="15" type="primary">LOC106175593</name>
</gene>
<evidence type="ECO:0000256" key="6">
    <source>
        <dbReference type="ARBA" id="ARBA00023136"/>
    </source>
</evidence>
<dbReference type="InterPro" id="IPR036772">
    <property type="entry name" value="SRCR-like_dom_sf"/>
</dbReference>
<dbReference type="FunFam" id="3.10.250.10:FF:000016">
    <property type="entry name" value="Scavenger receptor cysteine-rich protein type 12"/>
    <property type="match status" value="2"/>
</dbReference>
<dbReference type="KEGG" id="lak:106175593"/>
<evidence type="ECO:0000256" key="4">
    <source>
        <dbReference type="ARBA" id="ARBA00022737"/>
    </source>
</evidence>
<dbReference type="PROSITE" id="PS50287">
    <property type="entry name" value="SRCR_2"/>
    <property type="match status" value="4"/>
</dbReference>
<keyword evidence="7 10" id="KW-1015">Disulfide bond</keyword>
<feature type="signal peptide" evidence="12">
    <location>
        <begin position="1"/>
        <end position="23"/>
    </location>
</feature>
<keyword evidence="3 12" id="KW-0732">Signal</keyword>
<feature type="domain" description="SRCR" evidence="13">
    <location>
        <begin position="250"/>
        <end position="353"/>
    </location>
</feature>
<feature type="transmembrane region" description="Helical" evidence="11">
    <location>
        <begin position="591"/>
        <end position="611"/>
    </location>
</feature>
<dbReference type="InterPro" id="IPR001190">
    <property type="entry name" value="SRCR"/>
</dbReference>
<accession>A0A1S3JSL6</accession>
<dbReference type="SUPFAM" id="SSF57302">
    <property type="entry name" value="Snake toxin-like"/>
    <property type="match status" value="1"/>
</dbReference>
<keyword evidence="9" id="KW-0325">Glycoprotein</keyword>
<dbReference type="PROSITE" id="PS00420">
    <property type="entry name" value="SRCR_1"/>
    <property type="match status" value="1"/>
</dbReference>
<feature type="chain" id="PRO_5010244610" evidence="12">
    <location>
        <begin position="24"/>
        <end position="612"/>
    </location>
</feature>
<organism evidence="14 15">
    <name type="scientific">Lingula anatina</name>
    <name type="common">Brachiopod</name>
    <name type="synonym">Lingula unguis</name>
    <dbReference type="NCBI Taxonomy" id="7574"/>
    <lineage>
        <taxon>Eukaryota</taxon>
        <taxon>Metazoa</taxon>
        <taxon>Spiralia</taxon>
        <taxon>Lophotrochozoa</taxon>
        <taxon>Brachiopoda</taxon>
        <taxon>Linguliformea</taxon>
        <taxon>Lingulata</taxon>
        <taxon>Lingulida</taxon>
        <taxon>Linguloidea</taxon>
        <taxon>Lingulidae</taxon>
        <taxon>Lingula</taxon>
    </lineage>
</organism>
<dbReference type="InParanoid" id="A0A1S3JSL6"/>
<evidence type="ECO:0000256" key="12">
    <source>
        <dbReference type="SAM" id="SignalP"/>
    </source>
</evidence>
<proteinExistence type="predicted"/>
<evidence type="ECO:0000313" key="15">
    <source>
        <dbReference type="RefSeq" id="XP_013413116.1"/>
    </source>
</evidence>
<keyword evidence="6 11" id="KW-0472">Membrane</keyword>
<evidence type="ECO:0000256" key="8">
    <source>
        <dbReference type="ARBA" id="ARBA00023170"/>
    </source>
</evidence>
<feature type="disulfide bond" evidence="10">
    <location>
        <begin position="207"/>
        <end position="217"/>
    </location>
</feature>
<dbReference type="InterPro" id="IPR045860">
    <property type="entry name" value="Snake_toxin-like_sf"/>
</dbReference>
<dbReference type="SMART" id="SM00202">
    <property type="entry name" value="SR"/>
    <property type="match status" value="4"/>
</dbReference>
<dbReference type="PANTHER" id="PTHR19331">
    <property type="entry name" value="SCAVENGER RECEPTOR DOMAIN-CONTAINING"/>
    <property type="match status" value="1"/>
</dbReference>
<evidence type="ECO:0000256" key="11">
    <source>
        <dbReference type="SAM" id="Phobius"/>
    </source>
</evidence>
<keyword evidence="8 15" id="KW-0675">Receptor</keyword>
<dbReference type="RefSeq" id="XP_013413116.1">
    <property type="nucleotide sequence ID" value="XM_013557662.1"/>
</dbReference>
<comment type="caution">
    <text evidence="10">Lacks conserved residue(s) required for the propagation of feature annotation.</text>
</comment>
<evidence type="ECO:0000256" key="5">
    <source>
        <dbReference type="ARBA" id="ARBA00022989"/>
    </source>
</evidence>
<evidence type="ECO:0000256" key="3">
    <source>
        <dbReference type="ARBA" id="ARBA00022729"/>
    </source>
</evidence>
<feature type="disulfide bond" evidence="10">
    <location>
        <begin position="97"/>
        <end position="107"/>
    </location>
</feature>
<feature type="domain" description="SRCR" evidence="13">
    <location>
        <begin position="360"/>
        <end position="464"/>
    </location>
</feature>
<evidence type="ECO:0000256" key="2">
    <source>
        <dbReference type="ARBA" id="ARBA00022692"/>
    </source>
</evidence>
<dbReference type="PRINTS" id="PR00258">
    <property type="entry name" value="SPERACTRCPTR"/>
</dbReference>
<dbReference type="OrthoDB" id="6286334at2759"/>
<protein>
    <submittedName>
        <fullName evidence="15">Scavenger receptor cysteine-rich domain superfamily protein isoform X1</fullName>
    </submittedName>
</protein>
<dbReference type="Proteomes" id="UP000085678">
    <property type="component" value="Unplaced"/>
</dbReference>
<name>A0A1S3JSL6_LINAN</name>